<evidence type="ECO:0000313" key="7">
    <source>
        <dbReference type="EMBL" id="MCC4310098.1"/>
    </source>
</evidence>
<evidence type="ECO:0000259" key="6">
    <source>
        <dbReference type="Pfam" id="PF13193"/>
    </source>
</evidence>
<evidence type="ECO:0000256" key="2">
    <source>
        <dbReference type="ARBA" id="ARBA00022598"/>
    </source>
</evidence>
<proteinExistence type="inferred from homology"/>
<accession>A0A9Q3YSZ2</accession>
<dbReference type="SUPFAM" id="SSF56801">
    <property type="entry name" value="Acetyl-CoA synthetase-like"/>
    <property type="match status" value="1"/>
</dbReference>
<dbReference type="EMBL" id="JAJGNA010000028">
    <property type="protein sequence ID" value="MCC4310098.1"/>
    <property type="molecule type" value="Genomic_DNA"/>
</dbReference>
<dbReference type="Gene3D" id="3.30.300.30">
    <property type="match status" value="1"/>
</dbReference>
<dbReference type="Pfam" id="PF00501">
    <property type="entry name" value="AMP-binding"/>
    <property type="match status" value="1"/>
</dbReference>
<dbReference type="InterPro" id="IPR000873">
    <property type="entry name" value="AMP-dep_synth/lig_dom"/>
</dbReference>
<comment type="caution">
    <text evidence="7">The sequence shown here is derived from an EMBL/GenBank/DDBJ whole genome shotgun (WGS) entry which is preliminary data.</text>
</comment>
<keyword evidence="4" id="KW-0443">Lipid metabolism</keyword>
<keyword evidence="8" id="KW-1185">Reference proteome</keyword>
<dbReference type="InterPro" id="IPR045851">
    <property type="entry name" value="AMP-bd_C_sf"/>
</dbReference>
<name>A0A9Q3YSZ2_9GAMM</name>
<comment type="similarity">
    <text evidence="1">Belongs to the ATP-dependent AMP-binding enzyme family.</text>
</comment>
<dbReference type="NCBIfam" id="NF005426">
    <property type="entry name" value="PRK07008.1"/>
    <property type="match status" value="1"/>
</dbReference>
<evidence type="ECO:0000256" key="1">
    <source>
        <dbReference type="ARBA" id="ARBA00006432"/>
    </source>
</evidence>
<evidence type="ECO:0000256" key="4">
    <source>
        <dbReference type="ARBA" id="ARBA00023098"/>
    </source>
</evidence>
<feature type="domain" description="AMP-binding enzyme C-terminal" evidence="6">
    <location>
        <begin position="452"/>
        <end position="526"/>
    </location>
</feature>
<sequence length="546" mass="60555">MRGLMMDRPLMISQIIEYAAASYPEQEIVSRTPEGGLHRYNYEDAAKRSRQLANALKSLGVQAGDRIATVAWNTYRHLELYYAVSGIGAICHTINPRLPVEQFGYIVNHAKDQYIFLDLTFVPLLEKLQGLFEGVKGYVVMTDRAHMPETSLPNVMCYEELVGEQSDEMAWPEFDEHTASSLCYTSGTTGNPKGVLYSHRSTLLHAFSVLTIPGMNLGEEGAVLPVVPMFHVNAWGVPYFAPMVGAKIVFPGPKLDGESLAELINNEGVTEAWGVPTVWLGLLGHMRKTEQKFTSLKRVLIGGSAAPRAMMREFQEKYGVEGLQGWGMTEMSPIGTVSMIRPKDADLPLDRQFDIKAKQGRAVFGVEMKIVNDDGQALPRDGKSFGELLVRGPAIISGYYENPEASAKAFDSEGWFRTGDVSKIDPEGYMEIVDRTKDVIKSGGEWISSIDLENEAVGHPEIAEAAVIAVHHPKWDERPLLVVVREPDSQLGKQGVIDYLSQRVAKWWLPDDVVFVDELPHGATGKLQKAKLREQFKDYSLPEVGG</sequence>
<dbReference type="CDD" id="cd12119">
    <property type="entry name" value="ttLC_FACS_AlkK_like"/>
    <property type="match status" value="1"/>
</dbReference>
<protein>
    <submittedName>
        <fullName evidence="7">Long-chain-fatty-acid--CoA ligase</fullName>
        <ecNumber evidence="7">6.2.1.3</ecNumber>
    </submittedName>
</protein>
<dbReference type="InterPro" id="IPR020845">
    <property type="entry name" value="AMP-binding_CS"/>
</dbReference>
<dbReference type="InterPro" id="IPR042099">
    <property type="entry name" value="ANL_N_sf"/>
</dbReference>
<evidence type="ECO:0000313" key="8">
    <source>
        <dbReference type="Proteomes" id="UP001108027"/>
    </source>
</evidence>
<dbReference type="Gene3D" id="3.40.50.12780">
    <property type="entry name" value="N-terminal domain of ligase-like"/>
    <property type="match status" value="1"/>
</dbReference>
<dbReference type="GO" id="GO:0004467">
    <property type="term" value="F:long-chain fatty acid-CoA ligase activity"/>
    <property type="evidence" value="ECO:0007669"/>
    <property type="project" value="UniProtKB-EC"/>
</dbReference>
<dbReference type="AlphaFoldDB" id="A0A9Q3YSZ2"/>
<gene>
    <name evidence="7" type="ORF">LL252_16100</name>
</gene>
<evidence type="ECO:0000256" key="3">
    <source>
        <dbReference type="ARBA" id="ARBA00022832"/>
    </source>
</evidence>
<dbReference type="NCBIfam" id="NF004674">
    <property type="entry name" value="PRK06018.1"/>
    <property type="match status" value="1"/>
</dbReference>
<reference evidence="7" key="1">
    <citation type="submission" date="2021-10" db="EMBL/GenBank/DDBJ databases">
        <title>The diversity and Nitrogen Metabolism of Culturable Nitrate-Utilizing Bacteria Within the Oxygen Minimum Zone of the Changjiang (Yangtze River)Estuary.</title>
        <authorList>
            <person name="Zhang D."/>
            <person name="Zheng J."/>
            <person name="Liu S."/>
            <person name="He W."/>
        </authorList>
    </citation>
    <scope>NUCLEOTIDE SEQUENCE</scope>
    <source>
        <strain evidence="7">FXH-223</strain>
    </source>
</reference>
<dbReference type="EC" id="6.2.1.3" evidence="7"/>
<evidence type="ECO:0000259" key="5">
    <source>
        <dbReference type="Pfam" id="PF00501"/>
    </source>
</evidence>
<keyword evidence="2 7" id="KW-0436">Ligase</keyword>
<dbReference type="RefSeq" id="WP_138774254.1">
    <property type="nucleotide sequence ID" value="NZ_ARXL01000013.1"/>
</dbReference>
<dbReference type="PANTHER" id="PTHR43859">
    <property type="entry name" value="ACYL-ACTIVATING ENZYME"/>
    <property type="match status" value="1"/>
</dbReference>
<keyword evidence="3" id="KW-0276">Fatty acid metabolism</keyword>
<dbReference type="FunFam" id="3.30.300.30:FF:000008">
    <property type="entry name" value="2,3-dihydroxybenzoate-AMP ligase"/>
    <property type="match status" value="1"/>
</dbReference>
<feature type="domain" description="AMP-dependent synthetase/ligase" evidence="5">
    <location>
        <begin position="17"/>
        <end position="400"/>
    </location>
</feature>
<organism evidence="7 8">
    <name type="scientific">Alloalcanivorax marinus</name>
    <dbReference type="NCBI Taxonomy" id="1177169"/>
    <lineage>
        <taxon>Bacteria</taxon>
        <taxon>Pseudomonadati</taxon>
        <taxon>Pseudomonadota</taxon>
        <taxon>Gammaproteobacteria</taxon>
        <taxon>Oceanospirillales</taxon>
        <taxon>Alcanivoracaceae</taxon>
        <taxon>Alloalcanivorax</taxon>
    </lineage>
</organism>
<dbReference type="Pfam" id="PF13193">
    <property type="entry name" value="AMP-binding_C"/>
    <property type="match status" value="1"/>
</dbReference>
<dbReference type="PROSITE" id="PS00455">
    <property type="entry name" value="AMP_BINDING"/>
    <property type="match status" value="1"/>
</dbReference>
<dbReference type="NCBIfam" id="NF004837">
    <property type="entry name" value="PRK06187.1"/>
    <property type="match status" value="1"/>
</dbReference>
<dbReference type="Proteomes" id="UP001108027">
    <property type="component" value="Unassembled WGS sequence"/>
</dbReference>
<dbReference type="InterPro" id="IPR025110">
    <property type="entry name" value="AMP-bd_C"/>
</dbReference>
<dbReference type="PANTHER" id="PTHR43859:SF4">
    <property type="entry name" value="BUTANOATE--COA LIGASE AAE1-RELATED"/>
    <property type="match status" value="1"/>
</dbReference>